<dbReference type="Gene3D" id="2.60.120.260">
    <property type="entry name" value="Galactose-binding domain-like"/>
    <property type="match status" value="1"/>
</dbReference>
<reference evidence="6" key="1">
    <citation type="journal article" date="2017" name="Genome Biol.">
        <title>Comparative genomics reveals high biological diversity and specific adaptations in the industrially and medically important fungal genus Aspergillus.</title>
        <authorList>
            <person name="de Vries R.P."/>
            <person name="Riley R."/>
            <person name="Wiebenga A."/>
            <person name="Aguilar-Osorio G."/>
            <person name="Amillis S."/>
            <person name="Uchima C.A."/>
            <person name="Anderluh G."/>
            <person name="Asadollahi M."/>
            <person name="Askin M."/>
            <person name="Barry K."/>
            <person name="Battaglia E."/>
            <person name="Bayram O."/>
            <person name="Benocci T."/>
            <person name="Braus-Stromeyer S.A."/>
            <person name="Caldana C."/>
            <person name="Canovas D."/>
            <person name="Cerqueira G.C."/>
            <person name="Chen F."/>
            <person name="Chen W."/>
            <person name="Choi C."/>
            <person name="Clum A."/>
            <person name="Dos Santos R.A."/>
            <person name="Damasio A.R."/>
            <person name="Diallinas G."/>
            <person name="Emri T."/>
            <person name="Fekete E."/>
            <person name="Flipphi M."/>
            <person name="Freyberg S."/>
            <person name="Gallo A."/>
            <person name="Gournas C."/>
            <person name="Habgood R."/>
            <person name="Hainaut M."/>
            <person name="Harispe M.L."/>
            <person name="Henrissat B."/>
            <person name="Hilden K.S."/>
            <person name="Hope R."/>
            <person name="Hossain A."/>
            <person name="Karabika E."/>
            <person name="Karaffa L."/>
            <person name="Karanyi Z."/>
            <person name="Krasevec N."/>
            <person name="Kuo A."/>
            <person name="Kusch H."/>
            <person name="LaButti K."/>
            <person name="Lagendijk E.L."/>
            <person name="Lapidus A."/>
            <person name="Levasseur A."/>
            <person name="Lindquist E."/>
            <person name="Lipzen A."/>
            <person name="Logrieco A.F."/>
            <person name="MacCabe A."/>
            <person name="Maekelae M.R."/>
            <person name="Malavazi I."/>
            <person name="Melin P."/>
            <person name="Meyer V."/>
            <person name="Mielnichuk N."/>
            <person name="Miskei M."/>
            <person name="Molnar A.P."/>
            <person name="Mule G."/>
            <person name="Ngan C.Y."/>
            <person name="Orejas M."/>
            <person name="Orosz E."/>
            <person name="Ouedraogo J.P."/>
            <person name="Overkamp K.M."/>
            <person name="Park H.-S."/>
            <person name="Perrone G."/>
            <person name="Piumi F."/>
            <person name="Punt P.J."/>
            <person name="Ram A.F."/>
            <person name="Ramon A."/>
            <person name="Rauscher S."/>
            <person name="Record E."/>
            <person name="Riano-Pachon D.M."/>
            <person name="Robert V."/>
            <person name="Roehrig J."/>
            <person name="Ruller R."/>
            <person name="Salamov A."/>
            <person name="Salih N.S."/>
            <person name="Samson R.A."/>
            <person name="Sandor E."/>
            <person name="Sanguinetti M."/>
            <person name="Schuetze T."/>
            <person name="Sepcic K."/>
            <person name="Shelest E."/>
            <person name="Sherlock G."/>
            <person name="Sophianopoulou V."/>
            <person name="Squina F.M."/>
            <person name="Sun H."/>
            <person name="Susca A."/>
            <person name="Todd R.B."/>
            <person name="Tsang A."/>
            <person name="Unkles S.E."/>
            <person name="van de Wiele N."/>
            <person name="van Rossen-Uffink D."/>
            <person name="Oliveira J.V."/>
            <person name="Vesth T.C."/>
            <person name="Visser J."/>
            <person name="Yu J.-H."/>
            <person name="Zhou M."/>
            <person name="Andersen M.R."/>
            <person name="Archer D.B."/>
            <person name="Baker S.E."/>
            <person name="Benoit I."/>
            <person name="Brakhage A.A."/>
            <person name="Braus G.H."/>
            <person name="Fischer R."/>
            <person name="Frisvad J.C."/>
            <person name="Goldman G.H."/>
            <person name="Houbraken J."/>
            <person name="Oakley B."/>
            <person name="Pocsi I."/>
            <person name="Scazzocchio C."/>
            <person name="Seiboth B."/>
            <person name="vanKuyk P.A."/>
            <person name="Wortman J."/>
            <person name="Dyer P.S."/>
            <person name="Grigoriev I.V."/>
        </authorList>
    </citation>
    <scope>NUCLEOTIDE SEQUENCE [LARGE SCALE GENOMIC DNA]</scope>
    <source>
        <strain evidence="6">ATCC 16872 / CBS 172.66 / WB 5094</strain>
    </source>
</reference>
<proteinExistence type="inferred from homology"/>
<dbReference type="InterPro" id="IPR003737">
    <property type="entry name" value="GlcNAc_PI_deacetylase-related"/>
</dbReference>
<organism evidence="5 6">
    <name type="scientific">Aspergillus aculeatus (strain ATCC 16872 / CBS 172.66 / WB 5094)</name>
    <dbReference type="NCBI Taxonomy" id="690307"/>
    <lineage>
        <taxon>Eukaryota</taxon>
        <taxon>Fungi</taxon>
        <taxon>Dikarya</taxon>
        <taxon>Ascomycota</taxon>
        <taxon>Pezizomycotina</taxon>
        <taxon>Eurotiomycetes</taxon>
        <taxon>Eurotiomycetidae</taxon>
        <taxon>Eurotiales</taxon>
        <taxon>Aspergillaceae</taxon>
        <taxon>Aspergillus</taxon>
        <taxon>Aspergillus subgen. Circumdati</taxon>
    </lineage>
</organism>
<dbReference type="AlphaFoldDB" id="A0A1L9WRR8"/>
<evidence type="ECO:0000256" key="1">
    <source>
        <dbReference type="ARBA" id="ARBA00006066"/>
    </source>
</evidence>
<dbReference type="EMBL" id="KV878979">
    <property type="protein sequence ID" value="OJJ98900.1"/>
    <property type="molecule type" value="Genomic_DNA"/>
</dbReference>
<dbReference type="STRING" id="690307.A0A1L9WRR8"/>
<dbReference type="Proteomes" id="UP000184546">
    <property type="component" value="Unassembled WGS sequence"/>
</dbReference>
<dbReference type="PANTHER" id="PTHR12993">
    <property type="entry name" value="N-ACETYLGLUCOSAMINYL-PHOSPHATIDYLINOSITOL DE-N-ACETYLASE-RELATED"/>
    <property type="match status" value="1"/>
</dbReference>
<evidence type="ECO:0000313" key="5">
    <source>
        <dbReference type="EMBL" id="OJJ98900.1"/>
    </source>
</evidence>
<dbReference type="UniPathway" id="UPA00280"/>
<dbReference type="VEuPathDB" id="FungiDB:ASPACDRAFT_61596"/>
<dbReference type="InterPro" id="IPR024078">
    <property type="entry name" value="LmbE-like_dom_sf"/>
</dbReference>
<dbReference type="InterPro" id="IPR013783">
    <property type="entry name" value="Ig-like_fold"/>
</dbReference>
<dbReference type="SUPFAM" id="SSF102588">
    <property type="entry name" value="LmbE-like"/>
    <property type="match status" value="1"/>
</dbReference>
<dbReference type="Pfam" id="PF24135">
    <property type="entry name" value="DUF7402"/>
    <property type="match status" value="1"/>
</dbReference>
<feature type="signal peptide" evidence="3">
    <location>
        <begin position="1"/>
        <end position="24"/>
    </location>
</feature>
<keyword evidence="3" id="KW-0732">Signal</keyword>
<evidence type="ECO:0000259" key="4">
    <source>
        <dbReference type="Pfam" id="PF24135"/>
    </source>
</evidence>
<feature type="domain" description="DUF7402" evidence="4">
    <location>
        <begin position="408"/>
        <end position="543"/>
    </location>
</feature>
<dbReference type="InterPro" id="IPR055826">
    <property type="entry name" value="DUF7402"/>
</dbReference>
<evidence type="ECO:0000256" key="2">
    <source>
        <dbReference type="ARBA" id="ARBA00012176"/>
    </source>
</evidence>
<evidence type="ECO:0000313" key="6">
    <source>
        <dbReference type="Proteomes" id="UP000184546"/>
    </source>
</evidence>
<dbReference type="OrthoDB" id="203440at2759"/>
<feature type="chain" id="PRO_5012634817" description="N-acetylglucosaminylphosphatidylinositol deacetylase" evidence="3">
    <location>
        <begin position="25"/>
        <end position="543"/>
    </location>
</feature>
<dbReference type="OMA" id="KVCHDSA"/>
<dbReference type="GeneID" id="30977484"/>
<accession>A0A1L9WRR8</accession>
<dbReference type="Gene3D" id="3.40.50.10320">
    <property type="entry name" value="LmbE-like"/>
    <property type="match status" value="1"/>
</dbReference>
<dbReference type="InterPro" id="IPR008979">
    <property type="entry name" value="Galactose-bd-like_sf"/>
</dbReference>
<dbReference type="Gene3D" id="2.60.40.10">
    <property type="entry name" value="Immunoglobulins"/>
    <property type="match status" value="1"/>
</dbReference>
<dbReference type="RefSeq" id="XP_020055240.1">
    <property type="nucleotide sequence ID" value="XM_020203670.1"/>
</dbReference>
<dbReference type="GO" id="GO:0005783">
    <property type="term" value="C:endoplasmic reticulum"/>
    <property type="evidence" value="ECO:0007669"/>
    <property type="project" value="TreeGrafter"/>
</dbReference>
<gene>
    <name evidence="5" type="ORF">ASPACDRAFT_61596</name>
</gene>
<dbReference type="PANTHER" id="PTHR12993:SF23">
    <property type="entry name" value="N-ACETYLGLUCOSAMINYLPHOSPHATIDYLINOSITOL DEACETYLASE"/>
    <property type="match status" value="1"/>
</dbReference>
<name>A0A1L9WRR8_ASPA1</name>
<evidence type="ECO:0000256" key="3">
    <source>
        <dbReference type="SAM" id="SignalP"/>
    </source>
</evidence>
<dbReference type="EC" id="3.5.1.89" evidence="2"/>
<protein>
    <recommendedName>
        <fullName evidence="2">N-acetylglucosaminylphosphatidylinositol deacetylase</fullName>
        <ecNumber evidence="2">3.5.1.89</ecNumber>
    </recommendedName>
</protein>
<dbReference type="GO" id="GO:0000225">
    <property type="term" value="F:N-acetylglucosaminylphosphatidylinositol deacetylase activity"/>
    <property type="evidence" value="ECO:0007669"/>
    <property type="project" value="UniProtKB-EC"/>
</dbReference>
<dbReference type="SUPFAM" id="SSF49785">
    <property type="entry name" value="Galactose-binding domain-like"/>
    <property type="match status" value="1"/>
</dbReference>
<comment type="similarity">
    <text evidence="1">Belongs to the PIGL family.</text>
</comment>
<sequence>MHLRALSTLTLPLTLLIPLTTSQTLNIVAHQDDDLLFLSPDLLHTIQSTTSSTPTRTIFLTAGDAGDTSSYWTSRQAGSLAAYARMANAPNTWTESTLSVPDTIHAIPLYTLSANPSISLAFLQLPDGNLHGEGFPTTGNVSLQQLWQDNIPSISSLNPAQESTYTRDTLLSTLSEAIASFNPVRVNTLDFTRDFDATSPPEDGSWSDHSDHLATARFAQAAAQDCAAKGKWNTEVFGYMGYPVLDVLPQSGNVQGAELVEKQLVFYTYALSDWRTCRDDGGCKGGNEEAWLARQVAVSSSPGTVVASAQVVAKENGNGEFGGRWGFVRAGDTVELTGEGSNGALQYRWKQVEGVQVQVEAAESPKATVMVAGVQVGETLGFELVVIGDGGVESTPARVNLFVVPGEDVAPQASNVTASSENAAGGQSAAKAVDGRVGGYPGDASMEWATVGGREGSWWRLEWDSPQTISQVYLFDRPNTLDQVTGGVVEFDDGSSTAFAALSDYGEPNRVNFEQRSVHALTVRVTSVSSTTGNVGLAEVKVF</sequence>
<dbReference type="Pfam" id="PF02585">
    <property type="entry name" value="PIG-L"/>
    <property type="match status" value="1"/>
</dbReference>
<keyword evidence="6" id="KW-1185">Reference proteome</keyword>